<dbReference type="InterPro" id="IPR029136">
    <property type="entry name" value="MDM1"/>
</dbReference>
<keyword evidence="8" id="KW-0539">Nucleus</keyword>
<feature type="compositionally biased region" description="Pro residues" evidence="10">
    <location>
        <begin position="101"/>
        <end position="113"/>
    </location>
</feature>
<dbReference type="AlphaFoldDB" id="A0A674P1S5"/>
<evidence type="ECO:0000256" key="8">
    <source>
        <dbReference type="ARBA" id="ARBA00023242"/>
    </source>
</evidence>
<reference evidence="11" key="2">
    <citation type="submission" date="2025-08" db="UniProtKB">
        <authorList>
            <consortium name="Ensembl"/>
        </authorList>
    </citation>
    <scope>IDENTIFICATION</scope>
</reference>
<feature type="compositionally biased region" description="Pro residues" evidence="10">
    <location>
        <begin position="532"/>
        <end position="551"/>
    </location>
</feature>
<dbReference type="GO" id="GO:0005634">
    <property type="term" value="C:nucleus"/>
    <property type="evidence" value="ECO:0007669"/>
    <property type="project" value="UniProtKB-SubCell"/>
</dbReference>
<evidence type="ECO:0000256" key="1">
    <source>
        <dbReference type="ARBA" id="ARBA00004114"/>
    </source>
</evidence>
<dbReference type="GO" id="GO:0005814">
    <property type="term" value="C:centriole"/>
    <property type="evidence" value="ECO:0007669"/>
    <property type="project" value="UniProtKB-SubCell"/>
</dbReference>
<keyword evidence="7" id="KW-0206">Cytoskeleton</keyword>
<reference evidence="11" key="3">
    <citation type="submission" date="2025-09" db="UniProtKB">
        <authorList>
            <consortium name="Ensembl"/>
        </authorList>
    </citation>
    <scope>IDENTIFICATION</scope>
</reference>
<organism evidence="11 12">
    <name type="scientific">Takifugu rubripes</name>
    <name type="common">Japanese pufferfish</name>
    <name type="synonym">Fugu rubripes</name>
    <dbReference type="NCBI Taxonomy" id="31033"/>
    <lineage>
        <taxon>Eukaryota</taxon>
        <taxon>Metazoa</taxon>
        <taxon>Chordata</taxon>
        <taxon>Craniata</taxon>
        <taxon>Vertebrata</taxon>
        <taxon>Euteleostomi</taxon>
        <taxon>Actinopterygii</taxon>
        <taxon>Neopterygii</taxon>
        <taxon>Teleostei</taxon>
        <taxon>Neoteleostei</taxon>
        <taxon>Acanthomorphata</taxon>
        <taxon>Eupercaria</taxon>
        <taxon>Tetraodontiformes</taxon>
        <taxon>Tetradontoidea</taxon>
        <taxon>Tetraodontidae</taxon>
        <taxon>Takifugu</taxon>
    </lineage>
</organism>
<name>A0A674P1S5_TAKRU</name>
<feature type="compositionally biased region" description="Basic and acidic residues" evidence="10">
    <location>
        <begin position="77"/>
        <end position="93"/>
    </location>
</feature>
<comment type="subcellular location">
    <subcellularLocation>
        <location evidence="1">Cytoplasm</location>
        <location evidence="1">Cytoskeleton</location>
        <location evidence="1">Microtubule organizing center</location>
        <location evidence="1">Centrosome</location>
        <location evidence="1">Centriole</location>
    </subcellularLocation>
    <subcellularLocation>
        <location evidence="2">Nucleus</location>
    </subcellularLocation>
</comment>
<feature type="region of interest" description="Disordered" evidence="10">
    <location>
        <begin position="563"/>
        <end position="582"/>
    </location>
</feature>
<comment type="function">
    <text evidence="9">Microtubule-binding protein that negatively regulates centriole duplication. Binds to and stabilizes microtubules.</text>
</comment>
<dbReference type="GO" id="GO:0046600">
    <property type="term" value="P:negative regulation of centriole replication"/>
    <property type="evidence" value="ECO:0007669"/>
    <property type="project" value="InterPro"/>
</dbReference>
<accession>A0A674P1S5</accession>
<keyword evidence="6" id="KW-0493">Microtubule</keyword>
<gene>
    <name evidence="11" type="primary">mdm1</name>
</gene>
<evidence type="ECO:0000256" key="3">
    <source>
        <dbReference type="ARBA" id="ARBA00010494"/>
    </source>
</evidence>
<feature type="region of interest" description="Disordered" evidence="10">
    <location>
        <begin position="506"/>
        <end position="554"/>
    </location>
</feature>
<evidence type="ECO:0000313" key="12">
    <source>
        <dbReference type="Proteomes" id="UP000005226"/>
    </source>
</evidence>
<evidence type="ECO:0000256" key="2">
    <source>
        <dbReference type="ARBA" id="ARBA00004123"/>
    </source>
</evidence>
<sequence length="582" mass="63369">MTVGFKSEYQKSFRVPRPTNASPHRSLPSAGLRSDHMGASREPCLQRRRRLVGPGGSCRTLLAPTDPGPTQASRIAPSKEHSKGSSLHRKDPKPATSSGGPPVPQTPPVPRPNAEPEQEPLVGLNPKPESGHHSVGEPQPASKPAAEPAEKSANMSNTLHSPQRHPPDGQQPSANQVLRWKAGLTSGDHRSGGHTSEYHQQFGSKKLGAAASPILTADQVLHSSRRAVPPFKNSEVRMETEYRQSYKDHIPPAKPRLHKHLEAQRVPLFHMHMKREGSKKKPRLQKNDPSQQRNKATHPPQVQRLHRKSTEYQSSFRSPLYRIQEEGGATDGDASQVVALRRLACSYRRRAWGVNFCREHLNQLQSEHTVLWEPAETTASDPSTPPPATDRHRGVEALHLPLNSSESTETHREALNDALAEAGEEEDTDEEEEGRLPTPRLKMLPVQRTHHDLTTPATGGAMLVGKLKCDGDSPAKQGHVSVVSVATGAGPLPNTAITGEEGGPEVAATHVTPHLPSPIHNPAKLTEVKPQSPKPPPVLLPPPPAFAPPPHCIQGSLRMADFQHNGERPAARVLPPLITSDQ</sequence>
<feature type="region of interest" description="Disordered" evidence="10">
    <location>
        <begin position="274"/>
        <end position="317"/>
    </location>
</feature>
<evidence type="ECO:0000256" key="5">
    <source>
        <dbReference type="ARBA" id="ARBA00022490"/>
    </source>
</evidence>
<feature type="region of interest" description="Disordered" evidence="10">
    <location>
        <begin position="1"/>
        <end position="177"/>
    </location>
</feature>
<evidence type="ECO:0000256" key="4">
    <source>
        <dbReference type="ARBA" id="ARBA00013508"/>
    </source>
</evidence>
<dbReference type="PANTHER" id="PTHR32078:SF1">
    <property type="entry name" value="NUCLEAR PROTEIN MDM1"/>
    <property type="match status" value="1"/>
</dbReference>
<evidence type="ECO:0000256" key="6">
    <source>
        <dbReference type="ARBA" id="ARBA00022701"/>
    </source>
</evidence>
<protein>
    <recommendedName>
        <fullName evidence="4">Nuclear protein MDM1</fullName>
    </recommendedName>
</protein>
<evidence type="ECO:0000256" key="9">
    <source>
        <dbReference type="ARBA" id="ARBA00045771"/>
    </source>
</evidence>
<evidence type="ECO:0000256" key="10">
    <source>
        <dbReference type="SAM" id="MobiDB-lite"/>
    </source>
</evidence>
<dbReference type="PANTHER" id="PTHR32078">
    <property type="entry name" value="NUCLEAR PROTEIN MDM1"/>
    <property type="match status" value="1"/>
</dbReference>
<feature type="compositionally biased region" description="Basic residues" evidence="10">
    <location>
        <begin position="274"/>
        <end position="284"/>
    </location>
</feature>
<reference evidence="11 12" key="1">
    <citation type="journal article" date="2011" name="Genome Biol. Evol.">
        <title>Integration of the genetic map and genome assembly of fugu facilitates insights into distinct features of genome evolution in teleosts and mammals.</title>
        <authorList>
            <person name="Kai W."/>
            <person name="Kikuchi K."/>
            <person name="Tohari S."/>
            <person name="Chew A.K."/>
            <person name="Tay A."/>
            <person name="Fujiwara A."/>
            <person name="Hosoya S."/>
            <person name="Suetake H."/>
            <person name="Naruse K."/>
            <person name="Brenner S."/>
            <person name="Suzuki Y."/>
            <person name="Venkatesh B."/>
        </authorList>
    </citation>
    <scope>NUCLEOTIDE SEQUENCE [LARGE SCALE GENOMIC DNA]</scope>
</reference>
<comment type="similarity">
    <text evidence="3">Belongs to the MDM1 family.</text>
</comment>
<dbReference type="Proteomes" id="UP000005226">
    <property type="component" value="Chromosome 18"/>
</dbReference>
<dbReference type="GeneTree" id="ENSGT00390000004106"/>
<evidence type="ECO:0000256" key="7">
    <source>
        <dbReference type="ARBA" id="ARBA00023212"/>
    </source>
</evidence>
<dbReference type="GO" id="GO:0005874">
    <property type="term" value="C:microtubule"/>
    <property type="evidence" value="ECO:0007669"/>
    <property type="project" value="UniProtKB-KW"/>
</dbReference>
<feature type="compositionally biased region" description="Low complexity" evidence="10">
    <location>
        <begin position="140"/>
        <end position="153"/>
    </location>
</feature>
<dbReference type="Pfam" id="PF15501">
    <property type="entry name" value="MDM1"/>
    <property type="match status" value="1"/>
</dbReference>
<evidence type="ECO:0000313" key="11">
    <source>
        <dbReference type="Ensembl" id="ENSTRUP00000079721.1"/>
    </source>
</evidence>
<dbReference type="GO" id="GO:0008017">
    <property type="term" value="F:microtubule binding"/>
    <property type="evidence" value="ECO:0007669"/>
    <property type="project" value="InterPro"/>
</dbReference>
<keyword evidence="12" id="KW-1185">Reference proteome</keyword>
<dbReference type="Ensembl" id="ENSTRUT00000061694.1">
    <property type="protein sequence ID" value="ENSTRUP00000079721.1"/>
    <property type="gene ID" value="ENSTRUG00000030571.1"/>
</dbReference>
<proteinExistence type="inferred from homology"/>
<keyword evidence="5" id="KW-0963">Cytoplasm</keyword>